<sequence length="42" mass="4915">MNETAVRAGERILSAYVVADEKIYVITEWDRRYTTVMLASEY</sequence>
<protein>
    <submittedName>
        <fullName evidence="1">Uncharacterized protein</fullName>
    </submittedName>
</protein>
<gene>
    <name evidence="1" type="ORF">LT85_4231</name>
</gene>
<dbReference type="KEGG" id="care:LT85_4231"/>
<dbReference type="HOGENOM" id="CLU_211381_0_0_4"/>
<dbReference type="Proteomes" id="UP000030302">
    <property type="component" value="Chromosome"/>
</dbReference>
<dbReference type="EMBL" id="CP009962">
    <property type="protein sequence ID" value="AIY43389.1"/>
    <property type="molecule type" value="Genomic_DNA"/>
</dbReference>
<evidence type="ECO:0000313" key="1">
    <source>
        <dbReference type="EMBL" id="AIY43389.1"/>
    </source>
</evidence>
<evidence type="ECO:0000313" key="2">
    <source>
        <dbReference type="Proteomes" id="UP000030302"/>
    </source>
</evidence>
<accession>A0A0A1FIC6</accession>
<keyword evidence="2" id="KW-1185">Reference proteome</keyword>
<proteinExistence type="predicted"/>
<organism evidence="1 2">
    <name type="scientific">Collimonas arenae</name>
    <dbReference type="NCBI Taxonomy" id="279058"/>
    <lineage>
        <taxon>Bacteria</taxon>
        <taxon>Pseudomonadati</taxon>
        <taxon>Pseudomonadota</taxon>
        <taxon>Betaproteobacteria</taxon>
        <taxon>Burkholderiales</taxon>
        <taxon>Oxalobacteraceae</taxon>
        <taxon>Collimonas</taxon>
    </lineage>
</organism>
<reference evidence="2" key="1">
    <citation type="journal article" date="2014" name="Soil Biol. Biochem.">
        <title>Structure and function of bacterial communities in ageing soils: Insights from the Mendocino ecological staircase.</title>
        <authorList>
            <person name="Uroz S."/>
            <person name="Tech J.J."/>
            <person name="Sawaya N.A."/>
            <person name="Frey-Klett P."/>
            <person name="Leveau J.H.J."/>
        </authorList>
    </citation>
    <scope>NUCLEOTIDE SEQUENCE [LARGE SCALE GENOMIC DNA]</scope>
    <source>
        <strain evidence="2">Cal35</strain>
    </source>
</reference>
<dbReference type="AlphaFoldDB" id="A0A0A1FIC6"/>
<name>A0A0A1FIC6_9BURK</name>